<gene>
    <name evidence="2" type="ORF">NSCAC_0622</name>
</gene>
<feature type="transmembrane region" description="Helical" evidence="1">
    <location>
        <begin position="37"/>
        <end position="54"/>
    </location>
</feature>
<dbReference type="EMBL" id="LR778175">
    <property type="protein sequence ID" value="CAB1275348.1"/>
    <property type="molecule type" value="Genomic_DNA"/>
</dbReference>
<evidence type="ECO:0000256" key="1">
    <source>
        <dbReference type="SAM" id="Phobius"/>
    </source>
</evidence>
<proteinExistence type="predicted"/>
<accession>A0A7G1Q9D0</accession>
<feature type="transmembrane region" description="Helical" evidence="1">
    <location>
        <begin position="6"/>
        <end position="25"/>
    </location>
</feature>
<dbReference type="Pfam" id="PF16316">
    <property type="entry name" value="DUF4956"/>
    <property type="match status" value="1"/>
</dbReference>
<organism evidence="2 3">
    <name type="scientific">Candidatus Nitrosacidococcus tergens</name>
    <dbReference type="NCBI Taxonomy" id="553981"/>
    <lineage>
        <taxon>Bacteria</taxon>
        <taxon>Pseudomonadati</taxon>
        <taxon>Pseudomonadota</taxon>
        <taxon>Gammaproteobacteria</taxon>
        <taxon>Chromatiales</taxon>
        <taxon>Chromatiaceae</taxon>
        <taxon>Candidatus Nitrosacidococcus</taxon>
    </lineage>
</organism>
<evidence type="ECO:0008006" key="4">
    <source>
        <dbReference type="Google" id="ProtNLM"/>
    </source>
</evidence>
<dbReference type="AlphaFoldDB" id="A0A7G1Q9D0"/>
<feature type="transmembrane region" description="Helical" evidence="1">
    <location>
        <begin position="60"/>
        <end position="77"/>
    </location>
</feature>
<keyword evidence="3" id="KW-1185">Reference proteome</keyword>
<feature type="transmembrane region" description="Helical" evidence="1">
    <location>
        <begin position="89"/>
        <end position="122"/>
    </location>
</feature>
<keyword evidence="1" id="KW-0472">Membrane</keyword>
<evidence type="ECO:0000313" key="3">
    <source>
        <dbReference type="Proteomes" id="UP000516072"/>
    </source>
</evidence>
<keyword evidence="1" id="KW-0812">Transmembrane</keyword>
<dbReference type="RefSeq" id="WP_197744962.1">
    <property type="nucleotide sequence ID" value="NZ_LR778175.1"/>
</dbReference>
<sequence length="190" mass="20929">MLEAESIKLLISFTINTLAVAILLFGMFWPRYKNKEITLAAALFNTFTFGVLSILSNVDFSIAAGFGLFAILALFNLRSEAIDKSSIAYFFGSISIAVITSIGGASLSFVITILTIVLGLVYLVDHPKIFRYTGQINITLDSIPQNILAESELLYKELSQRLNVEVISAKVLSINYVTEVVKIEISYKIS</sequence>
<name>A0A7G1Q9D0_9GAMM</name>
<keyword evidence="1" id="KW-1133">Transmembrane helix</keyword>
<dbReference type="InterPro" id="IPR032531">
    <property type="entry name" value="DUF4956"/>
</dbReference>
<reference evidence="2 3" key="1">
    <citation type="submission" date="2020-03" db="EMBL/GenBank/DDBJ databases">
        <authorList>
            <person name="Picone N."/>
        </authorList>
    </citation>
    <scope>NUCLEOTIDE SEQUENCE [LARGE SCALE GENOMIC DNA]</scope>
    <source>
        <strain evidence="2">NSCAC1</strain>
    </source>
</reference>
<dbReference type="Proteomes" id="UP000516072">
    <property type="component" value="Chromosome"/>
</dbReference>
<dbReference type="KEGG" id="ntg:NSCAC_0622"/>
<evidence type="ECO:0000313" key="2">
    <source>
        <dbReference type="EMBL" id="CAB1275348.1"/>
    </source>
</evidence>
<protein>
    <recommendedName>
        <fullName evidence="4">DUF4956 domain-containing protein</fullName>
    </recommendedName>
</protein>